<protein>
    <submittedName>
        <fullName evidence="2">Uncharacterized protein</fullName>
    </submittedName>
</protein>
<name>A0A7J8YSW3_GOSAI</name>
<evidence type="ECO:0000313" key="2">
    <source>
        <dbReference type="EMBL" id="MBA0702637.1"/>
    </source>
</evidence>
<proteinExistence type="predicted"/>
<dbReference type="EMBL" id="JABFAA010352842">
    <property type="protein sequence ID" value="MBA0702637.1"/>
    <property type="molecule type" value="Genomic_DNA"/>
</dbReference>
<gene>
    <name evidence="2" type="ORF">Goari_020530</name>
</gene>
<dbReference type="AlphaFoldDB" id="A0A7J8YSW3"/>
<keyword evidence="3" id="KW-1185">Reference proteome</keyword>
<sequence length="37" mass="4316">VKDRPHQKSNKKLPGGTVRHFDNNNPRYSWLLDGRLA</sequence>
<feature type="region of interest" description="Disordered" evidence="1">
    <location>
        <begin position="1"/>
        <end position="24"/>
    </location>
</feature>
<dbReference type="Proteomes" id="UP000593577">
    <property type="component" value="Unassembled WGS sequence"/>
</dbReference>
<evidence type="ECO:0000256" key="1">
    <source>
        <dbReference type="SAM" id="MobiDB-lite"/>
    </source>
</evidence>
<organism evidence="2 3">
    <name type="scientific">Gossypium aridum</name>
    <name type="common">American cotton</name>
    <name type="synonym">Erioxylum aridum</name>
    <dbReference type="NCBI Taxonomy" id="34290"/>
    <lineage>
        <taxon>Eukaryota</taxon>
        <taxon>Viridiplantae</taxon>
        <taxon>Streptophyta</taxon>
        <taxon>Embryophyta</taxon>
        <taxon>Tracheophyta</taxon>
        <taxon>Spermatophyta</taxon>
        <taxon>Magnoliopsida</taxon>
        <taxon>eudicotyledons</taxon>
        <taxon>Gunneridae</taxon>
        <taxon>Pentapetalae</taxon>
        <taxon>rosids</taxon>
        <taxon>malvids</taxon>
        <taxon>Malvales</taxon>
        <taxon>Malvaceae</taxon>
        <taxon>Malvoideae</taxon>
        <taxon>Gossypium</taxon>
    </lineage>
</organism>
<feature type="non-terminal residue" evidence="2">
    <location>
        <position position="37"/>
    </location>
</feature>
<accession>A0A7J8YSW3</accession>
<comment type="caution">
    <text evidence="2">The sequence shown here is derived from an EMBL/GenBank/DDBJ whole genome shotgun (WGS) entry which is preliminary data.</text>
</comment>
<feature type="non-terminal residue" evidence="2">
    <location>
        <position position="1"/>
    </location>
</feature>
<reference evidence="2 3" key="1">
    <citation type="journal article" date="2019" name="Genome Biol. Evol.">
        <title>Insights into the evolution of the New World diploid cottons (Gossypium, subgenus Houzingenia) based on genome sequencing.</title>
        <authorList>
            <person name="Grover C.E."/>
            <person name="Arick M.A. 2nd"/>
            <person name="Thrash A."/>
            <person name="Conover J.L."/>
            <person name="Sanders W.S."/>
            <person name="Peterson D.G."/>
            <person name="Frelichowski J.E."/>
            <person name="Scheffler J.A."/>
            <person name="Scheffler B.E."/>
            <person name="Wendel J.F."/>
        </authorList>
    </citation>
    <scope>NUCLEOTIDE SEQUENCE [LARGE SCALE GENOMIC DNA]</scope>
    <source>
        <strain evidence="2">185</strain>
        <tissue evidence="2">Leaf</tissue>
    </source>
</reference>
<evidence type="ECO:0000313" key="3">
    <source>
        <dbReference type="Proteomes" id="UP000593577"/>
    </source>
</evidence>